<reference evidence="2" key="1">
    <citation type="submission" date="2018-04" db="EMBL/GenBank/DDBJ databases">
        <title>Transcriptome assembly of Sipha flava.</title>
        <authorList>
            <person name="Scully E.D."/>
            <person name="Geib S.M."/>
            <person name="Palmer N.A."/>
            <person name="Koch K."/>
            <person name="Bradshaw J."/>
            <person name="Heng-Moss T."/>
            <person name="Sarath G."/>
        </authorList>
    </citation>
    <scope>NUCLEOTIDE SEQUENCE</scope>
</reference>
<evidence type="ECO:0000256" key="1">
    <source>
        <dbReference type="SAM" id="MobiDB-lite"/>
    </source>
</evidence>
<feature type="region of interest" description="Disordered" evidence="1">
    <location>
        <begin position="138"/>
        <end position="158"/>
    </location>
</feature>
<dbReference type="EMBL" id="GGMS01007210">
    <property type="protein sequence ID" value="MBY76413.1"/>
    <property type="molecule type" value="Transcribed_RNA"/>
</dbReference>
<accession>A0A2S2QFE9</accession>
<organism evidence="2">
    <name type="scientific">Sipha flava</name>
    <name type="common">yellow sugarcane aphid</name>
    <dbReference type="NCBI Taxonomy" id="143950"/>
    <lineage>
        <taxon>Eukaryota</taxon>
        <taxon>Metazoa</taxon>
        <taxon>Ecdysozoa</taxon>
        <taxon>Arthropoda</taxon>
        <taxon>Hexapoda</taxon>
        <taxon>Insecta</taxon>
        <taxon>Pterygota</taxon>
        <taxon>Neoptera</taxon>
        <taxon>Paraneoptera</taxon>
        <taxon>Hemiptera</taxon>
        <taxon>Sternorrhyncha</taxon>
        <taxon>Aphidomorpha</taxon>
        <taxon>Aphidoidea</taxon>
        <taxon>Aphididae</taxon>
        <taxon>Sipha</taxon>
    </lineage>
</organism>
<sequence>MTKMIKLHVENIHDITPEDGHVAENCPEKSADGSCALETCDPGTGIAVLNSADVEDEPVPSSGGNAEDGNSSGMTVDESSTAPGNDGTINEKCFINILDPGEDLVTENCSKRSADGSCALEACDPGTGIAVLNSADVEDEPVPSSGGNAEDRNPSGTTVNECRAVVVNKTRALANMMSLSVQEPARNVLSKEWLYFFVFFSSI</sequence>
<feature type="compositionally biased region" description="Polar residues" evidence="1">
    <location>
        <begin position="62"/>
        <end position="83"/>
    </location>
</feature>
<dbReference type="AlphaFoldDB" id="A0A2S2QFE9"/>
<protein>
    <submittedName>
        <fullName evidence="2">Uncharacterized protein</fullName>
    </submittedName>
</protein>
<feature type="region of interest" description="Disordered" evidence="1">
    <location>
        <begin position="54"/>
        <end position="87"/>
    </location>
</feature>
<proteinExistence type="predicted"/>
<evidence type="ECO:0000313" key="2">
    <source>
        <dbReference type="EMBL" id="MBY76413.1"/>
    </source>
</evidence>
<name>A0A2S2QFE9_9HEMI</name>
<gene>
    <name evidence="2" type="ORF">g.60355</name>
</gene>